<proteinExistence type="predicted"/>
<gene>
    <name evidence="1" type="ORF">Tci_662704</name>
</gene>
<sequence length="78" mass="9482">MINLFTDFVKLADMALPPRDQRHHYFSFEGLEYTDADITDFEDRLAWKSFYMTYPGFWIRRIDCLYNLLFLLTVGYPR</sequence>
<protein>
    <submittedName>
        <fullName evidence="1">Uncharacterized protein</fullName>
    </submittedName>
</protein>
<evidence type="ECO:0000313" key="1">
    <source>
        <dbReference type="EMBL" id="GFA90732.1"/>
    </source>
</evidence>
<name>A0A699KGV8_TANCI</name>
<dbReference type="EMBL" id="BKCJ010511764">
    <property type="protein sequence ID" value="GFA90732.1"/>
    <property type="molecule type" value="Genomic_DNA"/>
</dbReference>
<reference evidence="1" key="1">
    <citation type="journal article" date="2019" name="Sci. Rep.">
        <title>Draft genome of Tanacetum cinerariifolium, the natural source of mosquito coil.</title>
        <authorList>
            <person name="Yamashiro T."/>
            <person name="Shiraishi A."/>
            <person name="Satake H."/>
            <person name="Nakayama K."/>
        </authorList>
    </citation>
    <scope>NUCLEOTIDE SEQUENCE</scope>
</reference>
<dbReference type="AlphaFoldDB" id="A0A699KGV8"/>
<accession>A0A699KGV8</accession>
<organism evidence="1">
    <name type="scientific">Tanacetum cinerariifolium</name>
    <name type="common">Dalmatian daisy</name>
    <name type="synonym">Chrysanthemum cinerariifolium</name>
    <dbReference type="NCBI Taxonomy" id="118510"/>
    <lineage>
        <taxon>Eukaryota</taxon>
        <taxon>Viridiplantae</taxon>
        <taxon>Streptophyta</taxon>
        <taxon>Embryophyta</taxon>
        <taxon>Tracheophyta</taxon>
        <taxon>Spermatophyta</taxon>
        <taxon>Magnoliopsida</taxon>
        <taxon>eudicotyledons</taxon>
        <taxon>Gunneridae</taxon>
        <taxon>Pentapetalae</taxon>
        <taxon>asterids</taxon>
        <taxon>campanulids</taxon>
        <taxon>Asterales</taxon>
        <taxon>Asteraceae</taxon>
        <taxon>Asteroideae</taxon>
        <taxon>Anthemideae</taxon>
        <taxon>Anthemidinae</taxon>
        <taxon>Tanacetum</taxon>
    </lineage>
</organism>
<comment type="caution">
    <text evidence="1">The sequence shown here is derived from an EMBL/GenBank/DDBJ whole genome shotgun (WGS) entry which is preliminary data.</text>
</comment>